<comment type="caution">
    <text evidence="2">The sequence shown here is derived from an EMBL/GenBank/DDBJ whole genome shotgun (WGS) entry which is preliminary data.</text>
</comment>
<evidence type="ECO:0000313" key="2">
    <source>
        <dbReference type="EMBL" id="EKB55783.1"/>
    </source>
</evidence>
<dbReference type="RefSeq" id="WP_006701617.1">
    <property type="nucleotide sequence ID" value="NZ_JH932301.1"/>
</dbReference>
<dbReference type="STRING" id="883112.HMPREF9707_00970"/>
<dbReference type="PANTHER" id="PTHR47738">
    <property type="entry name" value="PTS SYSTEM FRUCTOSE-LIKE EIIA COMPONENT-RELATED"/>
    <property type="match status" value="1"/>
</dbReference>
<reference evidence="2 3" key="1">
    <citation type="submission" date="2012-07" db="EMBL/GenBank/DDBJ databases">
        <title>The Genome Sequence of Facklamia ignava CCUG 37419.</title>
        <authorList>
            <consortium name="The Broad Institute Genome Sequencing Platform"/>
            <person name="Earl A."/>
            <person name="Ward D."/>
            <person name="Feldgarden M."/>
            <person name="Gevers D."/>
            <person name="Huys G."/>
            <person name="Walker B."/>
            <person name="Young S.K."/>
            <person name="Zeng Q."/>
            <person name="Gargeya S."/>
            <person name="Fitzgerald M."/>
            <person name="Haas B."/>
            <person name="Abouelleil A."/>
            <person name="Alvarado L."/>
            <person name="Arachchi H.M."/>
            <person name="Berlin A.M."/>
            <person name="Chapman S.B."/>
            <person name="Goldberg J."/>
            <person name="Griggs A."/>
            <person name="Gujja S."/>
            <person name="Hansen M."/>
            <person name="Howarth C."/>
            <person name="Imamovic A."/>
            <person name="Larimer J."/>
            <person name="McCowen C."/>
            <person name="Montmayeur A."/>
            <person name="Murphy C."/>
            <person name="Neiman D."/>
            <person name="Pearson M."/>
            <person name="Priest M."/>
            <person name="Roberts A."/>
            <person name="Saif S."/>
            <person name="Shea T."/>
            <person name="Sisk P."/>
            <person name="Sykes S."/>
            <person name="Wortman J."/>
            <person name="Nusbaum C."/>
            <person name="Birren B."/>
        </authorList>
    </citation>
    <scope>NUCLEOTIDE SEQUENCE [LARGE SCALE GENOMIC DNA]</scope>
    <source>
        <strain evidence="2 3">CCUG 37419</strain>
    </source>
</reference>
<dbReference type="CDD" id="cd00211">
    <property type="entry name" value="PTS_IIA_fru"/>
    <property type="match status" value="1"/>
</dbReference>
<evidence type="ECO:0000313" key="3">
    <source>
        <dbReference type="Proteomes" id="UP000005147"/>
    </source>
</evidence>
<gene>
    <name evidence="2" type="ORF">HMPREF9707_00970</name>
</gene>
<dbReference type="InterPro" id="IPR051541">
    <property type="entry name" value="PTS_SugarTrans_NitroReg"/>
</dbReference>
<dbReference type="AlphaFoldDB" id="K1M0F0"/>
<dbReference type="eggNOG" id="COG1762">
    <property type="taxonomic scope" value="Bacteria"/>
</dbReference>
<dbReference type="Gene3D" id="3.40.930.10">
    <property type="entry name" value="Mannitol-specific EII, Chain A"/>
    <property type="match status" value="1"/>
</dbReference>
<dbReference type="Proteomes" id="UP000005147">
    <property type="component" value="Unassembled WGS sequence"/>
</dbReference>
<protein>
    <recommendedName>
        <fullName evidence="1">PTS EIIA type-2 domain-containing protein</fullName>
    </recommendedName>
</protein>
<accession>K1M0F0</accession>
<sequence>MSNFSLLNKDLIFLNKEFANTDELFGFISDKGLELGFSKPSFEDALKTREQNFPTGLKLNEYSVAIPHADAEHIKEEFISLITLKSPITFKSMEDPKQSVEVNLVFVLGLINPDNQLETLQSVVELMQNTDKVRALLDAQSIEKIEEIIK</sequence>
<evidence type="ECO:0000259" key="1">
    <source>
        <dbReference type="PROSITE" id="PS51094"/>
    </source>
</evidence>
<keyword evidence="3" id="KW-1185">Reference proteome</keyword>
<dbReference type="PATRIC" id="fig|883112.3.peg.967"/>
<name>K1M0F0_9LACT</name>
<proteinExistence type="predicted"/>
<feature type="domain" description="PTS EIIA type-2" evidence="1">
    <location>
        <begin position="5"/>
        <end position="150"/>
    </location>
</feature>
<dbReference type="HOGENOM" id="CLU_072531_6_0_9"/>
<dbReference type="SUPFAM" id="SSF55804">
    <property type="entry name" value="Phoshotransferase/anion transport protein"/>
    <property type="match status" value="1"/>
</dbReference>
<dbReference type="EMBL" id="AGZE01000026">
    <property type="protein sequence ID" value="EKB55783.1"/>
    <property type="molecule type" value="Genomic_DNA"/>
</dbReference>
<organism evidence="2 3">
    <name type="scientific">Falseniella ignava CCUG 37419</name>
    <dbReference type="NCBI Taxonomy" id="883112"/>
    <lineage>
        <taxon>Bacteria</taxon>
        <taxon>Bacillati</taxon>
        <taxon>Bacillota</taxon>
        <taxon>Bacilli</taxon>
        <taxon>Lactobacillales</taxon>
        <taxon>Aerococcaceae</taxon>
        <taxon>Falseniella</taxon>
    </lineage>
</organism>
<dbReference type="InterPro" id="IPR016152">
    <property type="entry name" value="PTrfase/Anion_transptr"/>
</dbReference>
<dbReference type="InterPro" id="IPR002178">
    <property type="entry name" value="PTS_EIIA_type-2_dom"/>
</dbReference>
<dbReference type="PROSITE" id="PS51094">
    <property type="entry name" value="PTS_EIIA_TYPE_2"/>
    <property type="match status" value="1"/>
</dbReference>
<dbReference type="Pfam" id="PF00359">
    <property type="entry name" value="PTS_EIIA_2"/>
    <property type="match status" value="1"/>
</dbReference>
<dbReference type="PANTHER" id="PTHR47738:SF3">
    <property type="entry name" value="PHOSPHOTRANSFERASE SYSTEM MANNITOL_FRUCTOSE-SPECIFIC IIA DOMAIN CONTAINING PROTEIN"/>
    <property type="match status" value="1"/>
</dbReference>